<dbReference type="EMBL" id="ML220112">
    <property type="protein sequence ID" value="TGZ85135.1"/>
    <property type="molecule type" value="Genomic_DNA"/>
</dbReference>
<dbReference type="OrthoDB" id="5086500at2759"/>
<dbReference type="InParanoid" id="A0A4V6RHJ0"/>
<feature type="region of interest" description="Disordered" evidence="1">
    <location>
        <begin position="23"/>
        <end position="49"/>
    </location>
</feature>
<dbReference type="PANTHER" id="PTHR34414">
    <property type="entry name" value="HET DOMAIN-CONTAINING PROTEIN-RELATED"/>
    <property type="match status" value="1"/>
</dbReference>
<dbReference type="PANTHER" id="PTHR34414:SF1">
    <property type="entry name" value="SUBTILISIN-LIKE SERINE PROTEASE"/>
    <property type="match status" value="1"/>
</dbReference>
<evidence type="ECO:0000256" key="1">
    <source>
        <dbReference type="SAM" id="MobiDB-lite"/>
    </source>
</evidence>
<feature type="transmembrane region" description="Helical" evidence="2">
    <location>
        <begin position="284"/>
        <end position="310"/>
    </location>
</feature>
<sequence length="342" mass="37979">MAQQNHPSSSSISQSHSLFPPYSRDHNLLSQPSSSSTPPTLPPNHIHIPSTTTIPATSLTAHLSSEILLPHLTPLYPYLKYASQPSPIRPLHQRRADSHQIILDESPDWHLVCWRDGLCIKPLPPFLLDFDFFQTHIASSPELWAAAAGYLLTWTQLVRHQSDYRVAVELGLVPDGIEWASFAAWLADVRYHLDPTRMGDGVRIHKRYEYGELWLKELCIIGALVNGWNHRYYHLFSDYVSFGLANYAQLLSVFAVVGLVLSALQVGLATDQGLPPGWFADMSWGLSVASCLVVAGSAVGFAGLIAGYYVKNMVVALRYDKTVRKGGQVGRWDGDREKAGIP</sequence>
<dbReference type="InterPro" id="IPR046536">
    <property type="entry name" value="DUF6601"/>
</dbReference>
<accession>A0A4V6RHJ0</accession>
<dbReference type="STRING" id="341454.A0A4V6RHJ0"/>
<evidence type="ECO:0000313" key="3">
    <source>
        <dbReference type="EMBL" id="TGZ85135.1"/>
    </source>
</evidence>
<organism evidence="3 4">
    <name type="scientific">Ascodesmis nigricans</name>
    <dbReference type="NCBI Taxonomy" id="341454"/>
    <lineage>
        <taxon>Eukaryota</taxon>
        <taxon>Fungi</taxon>
        <taxon>Dikarya</taxon>
        <taxon>Ascomycota</taxon>
        <taxon>Pezizomycotina</taxon>
        <taxon>Pezizomycetes</taxon>
        <taxon>Pezizales</taxon>
        <taxon>Ascodesmidaceae</taxon>
        <taxon>Ascodesmis</taxon>
    </lineage>
</organism>
<dbReference type="Pfam" id="PF20246">
    <property type="entry name" value="DUF6601"/>
    <property type="match status" value="1"/>
</dbReference>
<gene>
    <name evidence="3" type="ORF">EX30DRAFT_337537</name>
</gene>
<evidence type="ECO:0000256" key="2">
    <source>
        <dbReference type="SAM" id="Phobius"/>
    </source>
</evidence>
<feature type="transmembrane region" description="Helical" evidence="2">
    <location>
        <begin position="239"/>
        <end position="264"/>
    </location>
</feature>
<name>A0A4V6RHJ0_9PEZI</name>
<keyword evidence="2" id="KW-0812">Transmembrane</keyword>
<dbReference type="Proteomes" id="UP000298138">
    <property type="component" value="Unassembled WGS sequence"/>
</dbReference>
<proteinExistence type="predicted"/>
<keyword evidence="2" id="KW-0472">Membrane</keyword>
<keyword evidence="2" id="KW-1133">Transmembrane helix</keyword>
<dbReference type="AlphaFoldDB" id="A0A4V6RHJ0"/>
<reference evidence="3 4" key="1">
    <citation type="submission" date="2019-04" db="EMBL/GenBank/DDBJ databases">
        <title>Comparative genomics and transcriptomics to analyze fruiting body development in filamentous ascomycetes.</title>
        <authorList>
            <consortium name="DOE Joint Genome Institute"/>
            <person name="Lutkenhaus R."/>
            <person name="Traeger S."/>
            <person name="Breuer J."/>
            <person name="Kuo A."/>
            <person name="Lipzen A."/>
            <person name="Pangilinan J."/>
            <person name="Dilworth D."/>
            <person name="Sandor L."/>
            <person name="Poggeler S."/>
            <person name="Barry K."/>
            <person name="Grigoriev I.V."/>
            <person name="Nowrousian M."/>
        </authorList>
    </citation>
    <scope>NUCLEOTIDE SEQUENCE [LARGE SCALE GENOMIC DNA]</scope>
    <source>
        <strain evidence="3 4">CBS 389.68</strain>
    </source>
</reference>
<feature type="compositionally biased region" description="Low complexity" evidence="1">
    <location>
        <begin position="28"/>
        <end position="38"/>
    </location>
</feature>
<evidence type="ECO:0000313" key="4">
    <source>
        <dbReference type="Proteomes" id="UP000298138"/>
    </source>
</evidence>
<keyword evidence="4" id="KW-1185">Reference proteome</keyword>
<protein>
    <submittedName>
        <fullName evidence="3">Uncharacterized protein</fullName>
    </submittedName>
</protein>